<dbReference type="Proteomes" id="UP000006755">
    <property type="component" value="Unassembled WGS sequence"/>
</dbReference>
<dbReference type="EMBL" id="AMRI01000002">
    <property type="protein sequence ID" value="EKE77393.1"/>
    <property type="molecule type" value="Genomic_DNA"/>
</dbReference>
<dbReference type="InterPro" id="IPR001478">
    <property type="entry name" value="PDZ"/>
</dbReference>
<feature type="domain" description="PDZ" evidence="2">
    <location>
        <begin position="56"/>
        <end position="125"/>
    </location>
</feature>
<organism evidence="3 4">
    <name type="scientific">Gallaecimonas xiamenensis 3-C-1</name>
    <dbReference type="NCBI Taxonomy" id="745411"/>
    <lineage>
        <taxon>Bacteria</taxon>
        <taxon>Pseudomonadati</taxon>
        <taxon>Pseudomonadota</taxon>
        <taxon>Gammaproteobacteria</taxon>
        <taxon>Enterobacterales</taxon>
        <taxon>Gallaecimonadaceae</taxon>
        <taxon>Gallaecimonas</taxon>
    </lineage>
</organism>
<proteinExistence type="predicted"/>
<dbReference type="STRING" id="745411.B3C1_01240"/>
<accession>K2JQ33</accession>
<name>K2JQ33_9GAMM</name>
<sequence length="273" mass="30612">MNKSLVALALLALVPTVQAADDNEQLAREKARAAVMAAEDGNLKHRILEEPSRRYYDWGAVLNKDFQVMALTPGSDAALMGVKKQDKILSINGKLTERRDLKEVLAQLNDLDEGDFINVLVSRGDDKLTLSSKVHVQVMPAWRLEIQPNSSEPKEATAQGSCGRVSVFFTPPQARDLYPAYVNKIDGEGVLRTRDTFKLTPGEHSIELHELIQDFRLTRRGGGLQMAKPIKLQVEANTVYYMAAKFIPEKRFDTFKDGFWEPVVWKVAPKTCD</sequence>
<dbReference type="OrthoDB" id="6402251at2"/>
<dbReference type="InterPro" id="IPR036034">
    <property type="entry name" value="PDZ_sf"/>
</dbReference>
<protein>
    <recommendedName>
        <fullName evidence="2">PDZ domain-containing protein</fullName>
    </recommendedName>
</protein>
<feature type="chain" id="PRO_5003859187" description="PDZ domain-containing protein" evidence="1">
    <location>
        <begin position="20"/>
        <end position="273"/>
    </location>
</feature>
<comment type="caution">
    <text evidence="3">The sequence shown here is derived from an EMBL/GenBank/DDBJ whole genome shotgun (WGS) entry which is preliminary data.</text>
</comment>
<keyword evidence="1" id="KW-0732">Signal</keyword>
<evidence type="ECO:0000313" key="4">
    <source>
        <dbReference type="Proteomes" id="UP000006755"/>
    </source>
</evidence>
<dbReference type="SUPFAM" id="SSF50156">
    <property type="entry name" value="PDZ domain-like"/>
    <property type="match status" value="1"/>
</dbReference>
<evidence type="ECO:0000256" key="1">
    <source>
        <dbReference type="SAM" id="SignalP"/>
    </source>
</evidence>
<dbReference type="Gene3D" id="2.30.42.10">
    <property type="match status" value="1"/>
</dbReference>
<feature type="signal peptide" evidence="1">
    <location>
        <begin position="1"/>
        <end position="19"/>
    </location>
</feature>
<dbReference type="AlphaFoldDB" id="K2JQ33"/>
<reference evidence="3 4" key="1">
    <citation type="journal article" date="2012" name="J. Bacteriol.">
        <title>Genome Sequence of Gallaecimonas xiamenensis Type Strain 3-C-1.</title>
        <authorList>
            <person name="Lai Q."/>
            <person name="Wang L."/>
            <person name="Wang W."/>
            <person name="Shao Z."/>
        </authorList>
    </citation>
    <scope>NUCLEOTIDE SEQUENCE [LARGE SCALE GENOMIC DNA]</scope>
    <source>
        <strain evidence="3 4">3-C-1</strain>
    </source>
</reference>
<gene>
    <name evidence="3" type="ORF">B3C1_01240</name>
</gene>
<evidence type="ECO:0000259" key="2">
    <source>
        <dbReference type="SMART" id="SM00228"/>
    </source>
</evidence>
<evidence type="ECO:0000313" key="3">
    <source>
        <dbReference type="EMBL" id="EKE77393.1"/>
    </source>
</evidence>
<keyword evidence="4" id="KW-1185">Reference proteome</keyword>
<dbReference type="RefSeq" id="WP_008482373.1">
    <property type="nucleotide sequence ID" value="NZ_AMRI01000002.1"/>
</dbReference>
<dbReference type="eggNOG" id="COG0265">
    <property type="taxonomic scope" value="Bacteria"/>
</dbReference>
<dbReference type="SMART" id="SM00228">
    <property type="entry name" value="PDZ"/>
    <property type="match status" value="1"/>
</dbReference>